<evidence type="ECO:0000313" key="4">
    <source>
        <dbReference type="Proteomes" id="UP000218209"/>
    </source>
</evidence>
<proteinExistence type="predicted"/>
<reference evidence="3 4" key="1">
    <citation type="submission" date="2017-03" db="EMBL/GenBank/DDBJ databases">
        <title>WGS assembly of Porphyra umbilicalis.</title>
        <authorList>
            <person name="Brawley S.H."/>
            <person name="Blouin N.A."/>
            <person name="Ficko-Blean E."/>
            <person name="Wheeler G.L."/>
            <person name="Lohr M."/>
            <person name="Goodson H.V."/>
            <person name="Jenkins J.W."/>
            <person name="Blaby-Haas C.E."/>
            <person name="Helliwell K.E."/>
            <person name="Chan C."/>
            <person name="Marriage T."/>
            <person name="Bhattacharya D."/>
            <person name="Klein A.S."/>
            <person name="Badis Y."/>
            <person name="Brodie J."/>
            <person name="Cao Y."/>
            <person name="Collen J."/>
            <person name="Dittami S.M."/>
            <person name="Gachon C.M."/>
            <person name="Green B.R."/>
            <person name="Karpowicz S."/>
            <person name="Kim J.W."/>
            <person name="Kudahl U."/>
            <person name="Lin S."/>
            <person name="Michel G."/>
            <person name="Mittag M."/>
            <person name="Olson B.J."/>
            <person name="Pangilinan J."/>
            <person name="Peng Y."/>
            <person name="Qiu H."/>
            <person name="Shu S."/>
            <person name="Singer J.T."/>
            <person name="Smith A.G."/>
            <person name="Sprecher B.N."/>
            <person name="Wagner V."/>
            <person name="Wang W."/>
            <person name="Wang Z.-Y."/>
            <person name="Yan J."/>
            <person name="Yarish C."/>
            <person name="Zoeuner-Riek S."/>
            <person name="Zhuang Y."/>
            <person name="Zou Y."/>
            <person name="Lindquist E.A."/>
            <person name="Grimwood J."/>
            <person name="Barry K."/>
            <person name="Rokhsar D.S."/>
            <person name="Schmutz J."/>
            <person name="Stiller J.W."/>
            <person name="Grossman A.R."/>
            <person name="Prochnik S.E."/>
        </authorList>
    </citation>
    <scope>NUCLEOTIDE SEQUENCE [LARGE SCALE GENOMIC DNA]</scope>
    <source>
        <strain evidence="3">4086291</strain>
    </source>
</reference>
<evidence type="ECO:0000313" key="3">
    <source>
        <dbReference type="EMBL" id="OSX69282.1"/>
    </source>
</evidence>
<organism evidence="3 4">
    <name type="scientific">Porphyra umbilicalis</name>
    <name type="common">Purple laver</name>
    <name type="synonym">Red alga</name>
    <dbReference type="NCBI Taxonomy" id="2786"/>
    <lineage>
        <taxon>Eukaryota</taxon>
        <taxon>Rhodophyta</taxon>
        <taxon>Bangiophyceae</taxon>
        <taxon>Bangiales</taxon>
        <taxon>Bangiaceae</taxon>
        <taxon>Porphyra</taxon>
    </lineage>
</organism>
<protein>
    <recommendedName>
        <fullName evidence="2">Rab-GAP TBC domain-containing protein</fullName>
    </recommendedName>
</protein>
<dbReference type="PANTHER" id="PTHR22957:SF502">
    <property type="entry name" value="SMALL G PROTEIN SIGNALING MODULATOR 2-RELATED"/>
    <property type="match status" value="1"/>
</dbReference>
<feature type="domain" description="Rab-GAP TBC" evidence="2">
    <location>
        <begin position="1"/>
        <end position="75"/>
    </location>
</feature>
<evidence type="ECO:0000256" key="1">
    <source>
        <dbReference type="ARBA" id="ARBA00022468"/>
    </source>
</evidence>
<dbReference type="PROSITE" id="PS50086">
    <property type="entry name" value="TBC_RABGAP"/>
    <property type="match status" value="1"/>
</dbReference>
<evidence type="ECO:0000259" key="2">
    <source>
        <dbReference type="PROSITE" id="PS50086"/>
    </source>
</evidence>
<dbReference type="GO" id="GO:0005096">
    <property type="term" value="F:GTPase activator activity"/>
    <property type="evidence" value="ECO:0007669"/>
    <property type="project" value="UniProtKB-KW"/>
</dbReference>
<dbReference type="Gene3D" id="1.10.472.80">
    <property type="entry name" value="Ypt/Rab-GAP domain of gyp1p, domain 3"/>
    <property type="match status" value="1"/>
</dbReference>
<dbReference type="InterPro" id="IPR000195">
    <property type="entry name" value="Rab-GAP-TBC_dom"/>
</dbReference>
<dbReference type="AlphaFoldDB" id="A0A1X6NL28"/>
<keyword evidence="1" id="KW-0343">GTPase activation</keyword>
<dbReference type="InterPro" id="IPR035969">
    <property type="entry name" value="Rab-GAP_TBC_sf"/>
</dbReference>
<gene>
    <name evidence="3" type="ORF">BU14_1662s0002</name>
</gene>
<dbReference type="EMBL" id="KV919644">
    <property type="protein sequence ID" value="OSX69282.1"/>
    <property type="molecule type" value="Genomic_DNA"/>
</dbReference>
<dbReference type="Proteomes" id="UP000218209">
    <property type="component" value="Unassembled WGS sequence"/>
</dbReference>
<accession>A0A1X6NL28</accession>
<dbReference type="SUPFAM" id="SSF47923">
    <property type="entry name" value="Ypt/Rab-GAP domain of gyp1p"/>
    <property type="match status" value="1"/>
</dbReference>
<name>A0A1X6NL28_PORUM</name>
<keyword evidence="4" id="KW-1185">Reference proteome</keyword>
<sequence>MRRTARNFRLDQSGVQHQLDELRLLMARADADLHAFFLSADPEMHVCFRWLLVRFKRELPFPATLRLWEVLWAAWPMPSTAARPASAPRLSPEVLSAEVRNGGVGSDRLYLYAAVGLLVAHRARLTRLPPDAFDVVLRYVNDLAGRMDVDFLLDAGERLWQRLDGPPPLDAAGVARAVHAPPAAAEEDARAAAGLAR</sequence>
<dbReference type="Pfam" id="PF00566">
    <property type="entry name" value="RabGAP-TBC"/>
    <property type="match status" value="1"/>
</dbReference>
<dbReference type="OrthoDB" id="5926at2759"/>
<dbReference type="PANTHER" id="PTHR22957">
    <property type="entry name" value="TBC1 DOMAIN FAMILY MEMBER GTPASE-ACTIVATING PROTEIN"/>
    <property type="match status" value="1"/>
</dbReference>